<reference evidence="1 2" key="1">
    <citation type="submission" date="2013-09" db="EMBL/GenBank/DDBJ databases">
        <title>Corchorus capsularis genome sequencing.</title>
        <authorList>
            <person name="Alam M."/>
            <person name="Haque M.S."/>
            <person name="Islam M.S."/>
            <person name="Emdad E.M."/>
            <person name="Islam M.M."/>
            <person name="Ahmed B."/>
            <person name="Halim A."/>
            <person name="Hossen Q.M.M."/>
            <person name="Hossain M.Z."/>
            <person name="Ahmed R."/>
            <person name="Khan M.M."/>
            <person name="Islam R."/>
            <person name="Rashid M.M."/>
            <person name="Khan S.A."/>
            <person name="Rahman M.S."/>
            <person name="Alam M."/>
        </authorList>
    </citation>
    <scope>NUCLEOTIDE SEQUENCE [LARGE SCALE GENOMIC DNA]</scope>
    <source>
        <strain evidence="2">cv. CVL-1</strain>
        <tissue evidence="1">Whole seedling</tissue>
    </source>
</reference>
<sequence>MGDLYARDFGGVLCDSCGESSLSAIKIRSAAKR</sequence>
<dbReference type="Gramene" id="OMO86049">
    <property type="protein sequence ID" value="OMO86049"/>
    <property type="gene ID" value="CCACVL1_09846"/>
</dbReference>
<organism evidence="1 2">
    <name type="scientific">Corchorus capsularis</name>
    <name type="common">Jute</name>
    <dbReference type="NCBI Taxonomy" id="210143"/>
    <lineage>
        <taxon>Eukaryota</taxon>
        <taxon>Viridiplantae</taxon>
        <taxon>Streptophyta</taxon>
        <taxon>Embryophyta</taxon>
        <taxon>Tracheophyta</taxon>
        <taxon>Spermatophyta</taxon>
        <taxon>Magnoliopsida</taxon>
        <taxon>eudicotyledons</taxon>
        <taxon>Gunneridae</taxon>
        <taxon>Pentapetalae</taxon>
        <taxon>rosids</taxon>
        <taxon>malvids</taxon>
        <taxon>Malvales</taxon>
        <taxon>Malvaceae</taxon>
        <taxon>Grewioideae</taxon>
        <taxon>Apeibeae</taxon>
        <taxon>Corchorus</taxon>
    </lineage>
</organism>
<keyword evidence="2" id="KW-1185">Reference proteome</keyword>
<protein>
    <submittedName>
        <fullName evidence="1">Uncharacterized protein</fullName>
    </submittedName>
</protein>
<comment type="caution">
    <text evidence="1">The sequence shown here is derived from an EMBL/GenBank/DDBJ whole genome shotgun (WGS) entry which is preliminary data.</text>
</comment>
<evidence type="ECO:0000313" key="1">
    <source>
        <dbReference type="EMBL" id="OMO86049.1"/>
    </source>
</evidence>
<proteinExistence type="predicted"/>
<dbReference type="AlphaFoldDB" id="A0A1R3ITZ1"/>
<accession>A0A1R3ITZ1</accession>
<gene>
    <name evidence="1" type="ORF">CCACVL1_09846</name>
</gene>
<dbReference type="Proteomes" id="UP000188268">
    <property type="component" value="Unassembled WGS sequence"/>
</dbReference>
<dbReference type="EMBL" id="AWWV01009519">
    <property type="protein sequence ID" value="OMO86049.1"/>
    <property type="molecule type" value="Genomic_DNA"/>
</dbReference>
<evidence type="ECO:0000313" key="2">
    <source>
        <dbReference type="Proteomes" id="UP000188268"/>
    </source>
</evidence>
<name>A0A1R3ITZ1_COCAP</name>